<reference evidence="4 5" key="1">
    <citation type="journal article" date="2015" name="Sci. Rep.">
        <title>Genome of the facultative scuticociliatosis pathogen Pseudocohnilembus persalinus provides insight into its virulence through horizontal gene transfer.</title>
        <authorList>
            <person name="Xiong J."/>
            <person name="Wang G."/>
            <person name="Cheng J."/>
            <person name="Tian M."/>
            <person name="Pan X."/>
            <person name="Warren A."/>
            <person name="Jiang C."/>
            <person name="Yuan D."/>
            <person name="Miao W."/>
        </authorList>
    </citation>
    <scope>NUCLEOTIDE SEQUENCE [LARGE SCALE GENOMIC DNA]</scope>
    <source>
        <strain evidence="4">36N120E</strain>
    </source>
</reference>
<dbReference type="InterPro" id="IPR032979">
    <property type="entry name" value="ENGase"/>
</dbReference>
<dbReference type="PANTHER" id="PTHR13246">
    <property type="entry name" value="ENDO BETA N-ACETYLGLUCOSAMINIDASE"/>
    <property type="match status" value="1"/>
</dbReference>
<evidence type="ECO:0000256" key="1">
    <source>
        <dbReference type="SAM" id="Coils"/>
    </source>
</evidence>
<feature type="domain" description="Cytosolic endo-beta-N-acetylglucosaminidase TIM barrel" evidence="3">
    <location>
        <begin position="183"/>
        <end position="280"/>
    </location>
</feature>
<organism evidence="4 5">
    <name type="scientific">Pseudocohnilembus persalinus</name>
    <name type="common">Ciliate</name>
    <dbReference type="NCBI Taxonomy" id="266149"/>
    <lineage>
        <taxon>Eukaryota</taxon>
        <taxon>Sar</taxon>
        <taxon>Alveolata</taxon>
        <taxon>Ciliophora</taxon>
        <taxon>Intramacronucleata</taxon>
        <taxon>Oligohymenophorea</taxon>
        <taxon>Scuticociliatia</taxon>
        <taxon>Philasterida</taxon>
        <taxon>Pseudocohnilembidae</taxon>
        <taxon>Pseudocohnilembus</taxon>
    </lineage>
</organism>
<evidence type="ECO:0000313" key="5">
    <source>
        <dbReference type="Proteomes" id="UP000054937"/>
    </source>
</evidence>
<gene>
    <name evidence="4" type="ORF">PPERSA_08996</name>
</gene>
<dbReference type="Gene3D" id="3.20.20.80">
    <property type="entry name" value="Glycosidases"/>
    <property type="match status" value="1"/>
</dbReference>
<name>A0A0V0R2Y9_PSEPJ</name>
<dbReference type="Pfam" id="PF03644">
    <property type="entry name" value="Glyco_hydro_85"/>
    <property type="match status" value="2"/>
</dbReference>
<dbReference type="InParanoid" id="A0A0V0R2Y9"/>
<evidence type="ECO:0000259" key="3">
    <source>
        <dbReference type="Pfam" id="PF03644"/>
    </source>
</evidence>
<feature type="coiled-coil region" evidence="1">
    <location>
        <begin position="1158"/>
        <end position="1195"/>
    </location>
</feature>
<dbReference type="InterPro" id="IPR005201">
    <property type="entry name" value="TIM_ENGase"/>
</dbReference>
<evidence type="ECO:0000256" key="2">
    <source>
        <dbReference type="SAM" id="MobiDB-lite"/>
    </source>
</evidence>
<feature type="region of interest" description="Disordered" evidence="2">
    <location>
        <begin position="1011"/>
        <end position="1039"/>
    </location>
</feature>
<sequence>MNKKHLSPNFALNLNLDIFQLLEIFKIMAQTSLYQDSPYLITILDQFIEEVSTVSEFYQLKQNAQKLVKSLGTFITEHEQGKIENQKLLQGKNGNPFYYAEKLIQICKFYKFDGYLLNFEADFEKNDVEKLLNWTNYLTTQIKQEIPHAIIIWYDSIVTDSGKVEWQSQVNDKNVNSAQFCIENLKKLYTGIDIWGRGQYEGGKFDSFKSIQAIKKYKTNVAIFAPAFTYETAHNQSQYIQNDQFLWQGIKTQQLFDKNKDQWKELIKGGDGWQIVKEENGDEVAITSYNPCSRQFQVNVEELNIPQFQDLNIQFSFEVKGTPPKTDDYFNAVLFVQDKNYQHITSKDIKGEEVIRNQQIQLYKTTENWEKHTITISLPQWILQEVKYLKIFEKGQDAEHWGGHFGARFKNEEFKIINQYDLNQDFTHHLNRKKIQNLPFHTYFNLAQGQYHIEGQKIQQQIENNNQQSSKFTYDNLNDFDFFFPQTTKIIQNLKYITPQNEEVNISKRQLKIHDLQLNYDIAWNGSNSIQLKISEEEEQILKICKTFLEVNKNSNQNILTNLTVQFDMKKENLDIQLILKTNEENNQFYSMEIKNEEKYDKQQMDIFSEELKLKIAKNKIKQKTTTGVSLTIILCCLALLYLIYLLNQYLSGGLSPKISTVTKTYEKKDYTLKFSPMQFKVPHNSTRIANLIAVSDPIKYKRYQEDLAYTFTTFAMKWNEKTQNFDAIYTQVCDDKQIRENPKEYGCLNVKDQEVSFYIDSQANSQPLNAIVGRCQLTGTDCFDQSYIDIAITDFDFYYYMDFILEQFDPDTKKIEKSIERLTIPGDIGQIEALNIKFKVSTVNYDDGFLFSNSNEIEFISGYEIQQTTLTQQTIAQKISDFVPVSDVRNVLLLMQLDLSLEYDYITIEYPKVSEILAQFMSIVNVIMVIGILGKMASESGGIGSLLRLNFLPFISKWRKKKNKQILEKKLQEKQMHLKNKQQYQLQNIQQKQITPQHLLPQDIQTKQHNQVTTQQIQQKEKNQEKNAPQQNQFTNEYKDIEDLKRKIKQEEEIDKIYLSLKEKADNATTIMHLNEEIYKLKQAVQFLLSKEQYAALLHCQKRIPETIIQENYNYKNTKKQQQQKQSQKIDQKFKIQNFNEQDQNQNQINDDQDCENQQQEQKNQIILNHLEELELLENDIQKQKQLIKNYYFNPNQNQNLQKNEIILQIDRKIKQCLNPIEFQEQEEEHNISQSFQSSVVNQGQFSQRKQNKENSHIQQENSNQNSQQELKNIKVKEEKKNELVKYEELEQMSQEQLNQKNRE</sequence>
<dbReference type="OrthoDB" id="284473at2759"/>
<dbReference type="EMBL" id="LDAU01000057">
    <property type="protein sequence ID" value="KRX08892.1"/>
    <property type="molecule type" value="Genomic_DNA"/>
</dbReference>
<evidence type="ECO:0000313" key="4">
    <source>
        <dbReference type="EMBL" id="KRX08892.1"/>
    </source>
</evidence>
<feature type="region of interest" description="Disordered" evidence="2">
    <location>
        <begin position="1242"/>
        <end position="1278"/>
    </location>
</feature>
<feature type="compositionally biased region" description="Low complexity" evidence="2">
    <location>
        <begin position="1258"/>
        <end position="1272"/>
    </location>
</feature>
<dbReference type="GO" id="GO:0005829">
    <property type="term" value="C:cytosol"/>
    <property type="evidence" value="ECO:0007669"/>
    <property type="project" value="UniProtKB-SubCell"/>
</dbReference>
<keyword evidence="1" id="KW-0175">Coiled coil</keyword>
<dbReference type="GO" id="GO:0033925">
    <property type="term" value="F:mannosyl-glycoprotein endo-beta-N-acetylglucosaminidase activity"/>
    <property type="evidence" value="ECO:0007669"/>
    <property type="project" value="UniProtKB-EC"/>
</dbReference>
<dbReference type="Proteomes" id="UP000054937">
    <property type="component" value="Unassembled WGS sequence"/>
</dbReference>
<comment type="caution">
    <text evidence="4">The sequence shown here is derived from an EMBL/GenBank/DDBJ whole genome shotgun (WGS) entry which is preliminary data.</text>
</comment>
<protein>
    <recommendedName>
        <fullName evidence="3">Cytosolic endo-beta-N-acetylglucosaminidase TIM barrel domain-containing protein</fullName>
    </recommendedName>
</protein>
<feature type="domain" description="Cytosolic endo-beta-N-acetylglucosaminidase TIM barrel" evidence="3">
    <location>
        <begin position="67"/>
        <end position="177"/>
    </location>
</feature>
<dbReference type="PANTHER" id="PTHR13246:SF1">
    <property type="entry name" value="CYTOSOLIC ENDO-BETA-N-ACETYLGLUCOSAMINIDASE"/>
    <property type="match status" value="1"/>
</dbReference>
<proteinExistence type="predicted"/>
<accession>A0A0V0R2Y9</accession>
<keyword evidence="5" id="KW-1185">Reference proteome</keyword>